<evidence type="ECO:0000259" key="1">
    <source>
        <dbReference type="PROSITE" id="PS50943"/>
    </source>
</evidence>
<dbReference type="Gene3D" id="1.25.40.10">
    <property type="entry name" value="Tetratricopeptide repeat domain"/>
    <property type="match status" value="1"/>
</dbReference>
<reference evidence="3" key="1">
    <citation type="submission" date="2018-12" db="EMBL/GenBank/DDBJ databases">
        <title>Tengunoibacter tsumagoiensis gen. nov., sp. nov., Dictyobacter kobayashii sp. nov., D. alpinus sp. nov., and D. joshuensis sp. nov. and description of Dictyobacteraceae fam. nov. within the order Ktedonobacterales isolated from Tengu-no-mugimeshi.</title>
        <authorList>
            <person name="Wang C.M."/>
            <person name="Zheng Y."/>
            <person name="Sakai Y."/>
            <person name="Toyoda A."/>
            <person name="Minakuchi Y."/>
            <person name="Abe K."/>
            <person name="Yokota A."/>
            <person name="Yabe S."/>
        </authorList>
    </citation>
    <scope>NUCLEOTIDE SEQUENCE [LARGE SCALE GENOMIC DNA]</scope>
    <source>
        <strain evidence="3">Uno3</strain>
    </source>
</reference>
<dbReference type="SUPFAM" id="SSF48452">
    <property type="entry name" value="TPR-like"/>
    <property type="match status" value="1"/>
</dbReference>
<dbReference type="PROSITE" id="PS50943">
    <property type="entry name" value="HTH_CROC1"/>
    <property type="match status" value="1"/>
</dbReference>
<dbReference type="EMBL" id="BIFR01000002">
    <property type="protein sequence ID" value="GCE14846.1"/>
    <property type="molecule type" value="Genomic_DNA"/>
</dbReference>
<proteinExistence type="predicted"/>
<dbReference type="InterPro" id="IPR001387">
    <property type="entry name" value="Cro/C1-type_HTH"/>
</dbReference>
<comment type="caution">
    <text evidence="2">The sequence shown here is derived from an EMBL/GenBank/DDBJ whole genome shotgun (WGS) entry which is preliminary data.</text>
</comment>
<accession>A0A402A740</accession>
<evidence type="ECO:0000313" key="2">
    <source>
        <dbReference type="EMBL" id="GCE14846.1"/>
    </source>
</evidence>
<dbReference type="InterPro" id="IPR011990">
    <property type="entry name" value="TPR-like_helical_dom_sf"/>
</dbReference>
<dbReference type="Proteomes" id="UP000287352">
    <property type="component" value="Unassembled WGS sequence"/>
</dbReference>
<dbReference type="InterPro" id="IPR010982">
    <property type="entry name" value="Lambda_DNA-bd_dom_sf"/>
</dbReference>
<gene>
    <name evidence="2" type="ORF">KTT_47050</name>
</gene>
<evidence type="ECO:0000313" key="3">
    <source>
        <dbReference type="Proteomes" id="UP000287352"/>
    </source>
</evidence>
<protein>
    <recommendedName>
        <fullName evidence="1">HTH cro/C1-type domain-containing protein</fullName>
    </recommendedName>
</protein>
<dbReference type="RefSeq" id="WP_126582378.1">
    <property type="nucleotide sequence ID" value="NZ_BIFR01000002.1"/>
</dbReference>
<dbReference type="CDD" id="cd00093">
    <property type="entry name" value="HTH_XRE"/>
    <property type="match status" value="1"/>
</dbReference>
<sequence length="461" mass="52455">MNKAQIHPLRVARCQHNLTTARLADEAKVGASTIWRAEHNYVINAESRRRLCAYFGKSSHELGLLHPDLSSPQMDHETSIEIQSNKPAQTALTELATDQLDRYLRAQEPSGPWLIFEAQKLSSLFDEQWNLNAILEPLRIILQGMQNMPASIRKNVLQLETQLTTRCISDEERQQLTVALDTSIQQSWQIFHTSSPRQVIVLGQALLHLVQQTYVFLDPTICPGFFSTIYNLIGAGFYFQNDYVAAQQAHTRAFNVAYAGHDLWNQAQSLNWYSIVANAGGKHLEAIHHLETALGCIEQRNDCEYLRLKAHLLANWAYNASIMGDQGTMQHKLEASVAFLEHLEPNEEFDLVRWHQMAGECMLINHQYAQAIHHLEQALTQLPPKWLERRILTLIPLAKAYAHQQERDASITIAREAASVIHAVASSLLQKRFSEYLFILKNEFPGDRCVREFISSAFASL</sequence>
<organism evidence="2 3">
    <name type="scientific">Tengunoibacter tsumagoiensis</name>
    <dbReference type="NCBI Taxonomy" id="2014871"/>
    <lineage>
        <taxon>Bacteria</taxon>
        <taxon>Bacillati</taxon>
        <taxon>Chloroflexota</taxon>
        <taxon>Ktedonobacteria</taxon>
        <taxon>Ktedonobacterales</taxon>
        <taxon>Dictyobacteraceae</taxon>
        <taxon>Tengunoibacter</taxon>
    </lineage>
</organism>
<dbReference type="SUPFAM" id="SSF47413">
    <property type="entry name" value="lambda repressor-like DNA-binding domains"/>
    <property type="match status" value="1"/>
</dbReference>
<dbReference type="AlphaFoldDB" id="A0A402A740"/>
<keyword evidence="3" id="KW-1185">Reference proteome</keyword>
<name>A0A402A740_9CHLR</name>
<dbReference type="GO" id="GO:0003677">
    <property type="term" value="F:DNA binding"/>
    <property type="evidence" value="ECO:0007669"/>
    <property type="project" value="InterPro"/>
</dbReference>
<dbReference type="OrthoDB" id="142144at2"/>
<feature type="domain" description="HTH cro/C1-type" evidence="1">
    <location>
        <begin position="9"/>
        <end position="62"/>
    </location>
</feature>